<keyword evidence="1" id="KW-0175">Coiled coil</keyword>
<dbReference type="EMBL" id="MU155157">
    <property type="protein sequence ID" value="KAF9483163.1"/>
    <property type="molecule type" value="Genomic_DNA"/>
</dbReference>
<name>A0A9P5Z9N8_9AGAR</name>
<proteinExistence type="predicted"/>
<evidence type="ECO:0000313" key="3">
    <source>
        <dbReference type="Proteomes" id="UP000807469"/>
    </source>
</evidence>
<gene>
    <name evidence="2" type="ORF">BDN70DRAFT_874206</name>
</gene>
<keyword evidence="3" id="KW-1185">Reference proteome</keyword>
<accession>A0A9P5Z9N8</accession>
<evidence type="ECO:0000313" key="2">
    <source>
        <dbReference type="EMBL" id="KAF9483163.1"/>
    </source>
</evidence>
<protein>
    <recommendedName>
        <fullName evidence="4">F-box domain-containing protein</fullName>
    </recommendedName>
</protein>
<comment type="caution">
    <text evidence="2">The sequence shown here is derived from an EMBL/GenBank/DDBJ whole genome shotgun (WGS) entry which is preliminary data.</text>
</comment>
<evidence type="ECO:0000256" key="1">
    <source>
        <dbReference type="SAM" id="Coils"/>
    </source>
</evidence>
<reference evidence="2" key="1">
    <citation type="submission" date="2020-11" db="EMBL/GenBank/DDBJ databases">
        <authorList>
            <consortium name="DOE Joint Genome Institute"/>
            <person name="Ahrendt S."/>
            <person name="Riley R."/>
            <person name="Andreopoulos W."/>
            <person name="Labutti K."/>
            <person name="Pangilinan J."/>
            <person name="Ruiz-Duenas F.J."/>
            <person name="Barrasa J.M."/>
            <person name="Sanchez-Garcia M."/>
            <person name="Camarero S."/>
            <person name="Miyauchi S."/>
            <person name="Serrano A."/>
            <person name="Linde D."/>
            <person name="Babiker R."/>
            <person name="Drula E."/>
            <person name="Ayuso-Fernandez I."/>
            <person name="Pacheco R."/>
            <person name="Padilla G."/>
            <person name="Ferreira P."/>
            <person name="Barriuso J."/>
            <person name="Kellner H."/>
            <person name="Castanera R."/>
            <person name="Alfaro M."/>
            <person name="Ramirez L."/>
            <person name="Pisabarro A.G."/>
            <person name="Kuo A."/>
            <person name="Tritt A."/>
            <person name="Lipzen A."/>
            <person name="He G."/>
            <person name="Yan M."/>
            <person name="Ng V."/>
            <person name="Cullen D."/>
            <person name="Martin F."/>
            <person name="Rosso M.-N."/>
            <person name="Henrissat B."/>
            <person name="Hibbett D."/>
            <person name="Martinez A.T."/>
            <person name="Grigoriev I.V."/>
        </authorList>
    </citation>
    <scope>NUCLEOTIDE SEQUENCE</scope>
    <source>
        <strain evidence="2">CIRM-BRFM 674</strain>
    </source>
</reference>
<organism evidence="2 3">
    <name type="scientific">Pholiota conissans</name>
    <dbReference type="NCBI Taxonomy" id="109636"/>
    <lineage>
        <taxon>Eukaryota</taxon>
        <taxon>Fungi</taxon>
        <taxon>Dikarya</taxon>
        <taxon>Basidiomycota</taxon>
        <taxon>Agaricomycotina</taxon>
        <taxon>Agaricomycetes</taxon>
        <taxon>Agaricomycetidae</taxon>
        <taxon>Agaricales</taxon>
        <taxon>Agaricineae</taxon>
        <taxon>Strophariaceae</taxon>
        <taxon>Pholiota</taxon>
    </lineage>
</organism>
<evidence type="ECO:0008006" key="4">
    <source>
        <dbReference type="Google" id="ProtNLM"/>
    </source>
</evidence>
<dbReference type="AlphaFoldDB" id="A0A9P5Z9N8"/>
<dbReference type="Proteomes" id="UP000807469">
    <property type="component" value="Unassembled WGS sequence"/>
</dbReference>
<sequence length="524" mass="59466">MSAPCPYCHYPRSSDDGPICKSKDTTACAPCRKVADLDEEIHTLRKKIVELEERRRQWKTQMNASHDGLTRKIPVEVMAEIFELCLPEDVCSLDMQYRLRMHVLGMPLILSAVSQRWRQIAQASPRLWSDVPVRILDRNIPSLPDLVHDWIERSGQRPLSINIHTARNSKCANGVIKVLNNYASRWKNLAFSGDWLALCNFASDIEGVSNIQTLSLKAGVGKSRQKSGKFDLKKFIVQPKTLVVEPIIFGAINIDWSYLTELEASTESAYECVQVVRLAPLLKKCKFSTSSQYVFQPSVAPPNPFLHPRIEELIVLGRRCGTLFDYFRCPALQKLTFGHCHHPGTMDKIVYFLQQSMCSITNLTTYRMQLQTPDTDIYLLCQAIPTLQHLSIDSRSMSLFPTEFDTYRKSPIGHLFPLLAQGSTTKGNQTPYLPELRSLIISDSILLPWSTDFWNTFLSIYSARTKLDSVMLFSDRTSIPEIGPGSLVETCDENTRRKFLALKEKGVKVKVPHPKTGKDLMLLL</sequence>
<dbReference type="OrthoDB" id="3365698at2759"/>
<feature type="coiled-coil region" evidence="1">
    <location>
        <begin position="34"/>
        <end position="61"/>
    </location>
</feature>